<feature type="transmembrane region" description="Helical" evidence="9">
    <location>
        <begin position="236"/>
        <end position="256"/>
    </location>
</feature>
<sequence>MSALPAGAPPRWAVLPALLGTLLVLLPVAALLLQLQWSRLPHLLTSQAAVEALTLSVWTALAATLTCVLLGVPLALWLAHARFRGVGAIRSVILLPLVLPPVVGGLALLYTFGRQGLLGGAFDLLGVQVAYTSLAVVLAQTFVAMPFLVISVETAVRGLDREVLDAAAVDGAGRTGVLRHITVPLILPGLVAGAVLAFARSLGEFGATLAFAGSVQGVTRTVPLEIYLQRETDPDAAIALSILLIGVAVVVISLAYGRHIRPAER</sequence>
<evidence type="ECO:0000313" key="13">
    <source>
        <dbReference type="Proteomes" id="UP000306544"/>
    </source>
</evidence>
<evidence type="ECO:0000256" key="1">
    <source>
        <dbReference type="ARBA" id="ARBA00004651"/>
    </source>
</evidence>
<evidence type="ECO:0000256" key="3">
    <source>
        <dbReference type="ARBA" id="ARBA00022448"/>
    </source>
</evidence>
<dbReference type="GO" id="GO:0005886">
    <property type="term" value="C:plasma membrane"/>
    <property type="evidence" value="ECO:0007669"/>
    <property type="project" value="UniProtKB-SubCell"/>
</dbReference>
<keyword evidence="6 9" id="KW-0812">Transmembrane</keyword>
<evidence type="ECO:0000259" key="11">
    <source>
        <dbReference type="PROSITE" id="PS50928"/>
    </source>
</evidence>
<dbReference type="PANTHER" id="PTHR30183">
    <property type="entry name" value="MOLYBDENUM TRANSPORT SYSTEM PERMEASE PROTEIN MODB"/>
    <property type="match status" value="1"/>
</dbReference>
<dbReference type="PANTHER" id="PTHR30183:SF3">
    <property type="entry name" value="MOLYBDENUM TRANSPORT SYSTEM PERMEASE PROTEIN MODB"/>
    <property type="match status" value="1"/>
</dbReference>
<comment type="caution">
    <text evidence="12">The sequence shown here is derived from an EMBL/GenBank/DDBJ whole genome shotgun (WGS) entry which is preliminary data.</text>
</comment>
<dbReference type="OrthoDB" id="9774448at2"/>
<organism evidence="12 13">
    <name type="scientific">Nesterenkonia sphaerica</name>
    <dbReference type="NCBI Taxonomy" id="1804988"/>
    <lineage>
        <taxon>Bacteria</taxon>
        <taxon>Bacillati</taxon>
        <taxon>Actinomycetota</taxon>
        <taxon>Actinomycetes</taxon>
        <taxon>Micrococcales</taxon>
        <taxon>Micrococcaceae</taxon>
        <taxon>Nesterenkonia</taxon>
    </lineage>
</organism>
<dbReference type="Pfam" id="PF00528">
    <property type="entry name" value="BPD_transp_1"/>
    <property type="match status" value="1"/>
</dbReference>
<proteinExistence type="inferred from homology"/>
<evidence type="ECO:0000256" key="10">
    <source>
        <dbReference type="RuleBase" id="RU365097"/>
    </source>
</evidence>
<feature type="transmembrane region" description="Helical" evidence="9">
    <location>
        <begin position="55"/>
        <end position="79"/>
    </location>
</feature>
<evidence type="ECO:0000256" key="8">
    <source>
        <dbReference type="ARBA" id="ARBA00023136"/>
    </source>
</evidence>
<dbReference type="Proteomes" id="UP000306544">
    <property type="component" value="Unassembled WGS sequence"/>
</dbReference>
<evidence type="ECO:0000313" key="12">
    <source>
        <dbReference type="EMBL" id="TLP78978.1"/>
    </source>
</evidence>
<accession>A0A5R9AK60</accession>
<keyword evidence="13" id="KW-1185">Reference proteome</keyword>
<dbReference type="CDD" id="cd06261">
    <property type="entry name" value="TM_PBP2"/>
    <property type="match status" value="1"/>
</dbReference>
<dbReference type="InterPro" id="IPR011867">
    <property type="entry name" value="ModB_ABC"/>
</dbReference>
<protein>
    <recommendedName>
        <fullName evidence="10">Molybdenum transport system permease</fullName>
    </recommendedName>
</protein>
<gene>
    <name evidence="12" type="primary">modB</name>
    <name evidence="12" type="ORF">FEF27_03755</name>
</gene>
<feature type="transmembrane region" description="Helical" evidence="9">
    <location>
        <begin position="130"/>
        <end position="156"/>
    </location>
</feature>
<feature type="transmembrane region" description="Helical" evidence="9">
    <location>
        <begin position="12"/>
        <end position="35"/>
    </location>
</feature>
<evidence type="ECO:0000256" key="7">
    <source>
        <dbReference type="ARBA" id="ARBA00022989"/>
    </source>
</evidence>
<dbReference type="Gene3D" id="1.10.3720.10">
    <property type="entry name" value="MetI-like"/>
    <property type="match status" value="1"/>
</dbReference>
<dbReference type="InterPro" id="IPR000515">
    <property type="entry name" value="MetI-like"/>
</dbReference>
<feature type="domain" description="ABC transmembrane type-1" evidence="11">
    <location>
        <begin position="53"/>
        <end position="255"/>
    </location>
</feature>
<keyword evidence="7 9" id="KW-1133">Transmembrane helix</keyword>
<reference evidence="12 13" key="1">
    <citation type="submission" date="2019-05" db="EMBL/GenBank/DDBJ databases">
        <title>Nesterenkonia sp. GY239, isolated from the Southern Atlantic Ocean.</title>
        <authorList>
            <person name="Zhang G."/>
        </authorList>
    </citation>
    <scope>NUCLEOTIDE SEQUENCE [LARGE SCALE GENOMIC DNA]</scope>
    <source>
        <strain evidence="12 13">GY239</strain>
    </source>
</reference>
<dbReference type="NCBIfam" id="TIGR01581">
    <property type="entry name" value="Mo_ABC_porter"/>
    <property type="match status" value="1"/>
</dbReference>
<dbReference type="InterPro" id="IPR006469">
    <property type="entry name" value="NifC_ABC_porter"/>
</dbReference>
<keyword evidence="8 9" id="KW-0472">Membrane</keyword>
<dbReference type="EMBL" id="VAWA01000003">
    <property type="protein sequence ID" value="TLP78978.1"/>
    <property type="molecule type" value="Genomic_DNA"/>
</dbReference>
<evidence type="ECO:0000256" key="2">
    <source>
        <dbReference type="ARBA" id="ARBA00007069"/>
    </source>
</evidence>
<dbReference type="GO" id="GO:0015098">
    <property type="term" value="F:molybdate ion transmembrane transporter activity"/>
    <property type="evidence" value="ECO:0007669"/>
    <property type="project" value="UniProtKB-UniRule"/>
</dbReference>
<keyword evidence="4 10" id="KW-1003">Cell membrane</keyword>
<dbReference type="InterPro" id="IPR035906">
    <property type="entry name" value="MetI-like_sf"/>
</dbReference>
<evidence type="ECO:0000256" key="5">
    <source>
        <dbReference type="ARBA" id="ARBA00022505"/>
    </source>
</evidence>
<feature type="transmembrane region" description="Helical" evidence="9">
    <location>
        <begin position="177"/>
        <end position="199"/>
    </location>
</feature>
<dbReference type="AlphaFoldDB" id="A0A5R9AK60"/>
<comment type="function">
    <text evidence="10">Part of the binding-protein-dependent transport system for molybdenum; probably responsible for the translocation of the substrate across the membrane.</text>
</comment>
<dbReference type="SUPFAM" id="SSF161098">
    <property type="entry name" value="MetI-like"/>
    <property type="match status" value="1"/>
</dbReference>
<name>A0A5R9AK60_9MICC</name>
<feature type="transmembrane region" description="Helical" evidence="9">
    <location>
        <begin position="91"/>
        <end position="110"/>
    </location>
</feature>
<keyword evidence="5 10" id="KW-0500">Molybdenum</keyword>
<comment type="subcellular location">
    <subcellularLocation>
        <location evidence="1 9">Cell membrane</location>
        <topology evidence="1 9">Multi-pass membrane protein</topology>
    </subcellularLocation>
</comment>
<evidence type="ECO:0000256" key="6">
    <source>
        <dbReference type="ARBA" id="ARBA00022692"/>
    </source>
</evidence>
<evidence type="ECO:0000256" key="4">
    <source>
        <dbReference type="ARBA" id="ARBA00022475"/>
    </source>
</evidence>
<comment type="similarity">
    <text evidence="2 10">Belongs to the binding-protein-dependent transport system permease family. CysTW subfamily.</text>
</comment>
<keyword evidence="3 9" id="KW-0813">Transport</keyword>
<dbReference type="RefSeq" id="WP_138169489.1">
    <property type="nucleotide sequence ID" value="NZ_VAWA01000003.1"/>
</dbReference>
<evidence type="ECO:0000256" key="9">
    <source>
        <dbReference type="RuleBase" id="RU363032"/>
    </source>
</evidence>
<dbReference type="PROSITE" id="PS50928">
    <property type="entry name" value="ABC_TM1"/>
    <property type="match status" value="1"/>
</dbReference>
<dbReference type="NCBIfam" id="TIGR02141">
    <property type="entry name" value="modB_ABC"/>
    <property type="match status" value="1"/>
</dbReference>